<feature type="compositionally biased region" description="Polar residues" evidence="1">
    <location>
        <begin position="327"/>
        <end position="339"/>
    </location>
</feature>
<sequence length="447" mass="49271">MKNLLATLTIGLSGSVLFSACAPDQYAQQSETDDLYFTASDRNTVDVVKLNDPSKATYDNNGSYVYQEEVASKNFNPDAVDVEKYQSNQDNETADADYYVAEEDRDYNLPQNANRFNGARPSYASYGSPFYSGAGMWNDPFYSPYYGSSAFYDPYYSRGFYDPFYDPYYSSAFYDPFYGSHWYARPGFNISFGLAFGNAWGWGRPGWGNRWGNPYYGYGGAYRNGFYDGFYASNPYYRYGYGGSTVVVVNNDVTGPRRTTIAGRGSRTSRAIQANDRSVTRSRTSTTRTRSSYTASRDAYNAASKSELNRRGRASTTPASGARYRTARSTPASSNSRTYDASRVRQSSGSNSSVYSPRTRTSTAPSRARQYNSNSNSNYSRPSYNGNNNRSRSDFGSSNRSRSSFGSSPSRSSSGSYSSGSSSRSSSPSPSRSSSGSSRGSRGGGRQ</sequence>
<name>A0AA49GKC6_9BACT</name>
<feature type="region of interest" description="Disordered" evidence="1">
    <location>
        <begin position="258"/>
        <end position="447"/>
    </location>
</feature>
<protein>
    <recommendedName>
        <fullName evidence="3">Vitellogenin II</fullName>
    </recommendedName>
</protein>
<accession>A0AA49GKC6</accession>
<evidence type="ECO:0000256" key="1">
    <source>
        <dbReference type="SAM" id="MobiDB-lite"/>
    </source>
</evidence>
<evidence type="ECO:0008006" key="3">
    <source>
        <dbReference type="Google" id="ProtNLM"/>
    </source>
</evidence>
<reference evidence="2" key="1">
    <citation type="journal article" date="2023" name="Comput. Struct. Biotechnol. J.">
        <title>Discovery of a novel marine Bacteroidetes with a rich repertoire of carbohydrate-active enzymes.</title>
        <authorList>
            <person name="Chen B."/>
            <person name="Liu G."/>
            <person name="Chen Q."/>
            <person name="Wang H."/>
            <person name="Liu L."/>
            <person name="Tang K."/>
        </authorList>
    </citation>
    <scope>NUCLEOTIDE SEQUENCE</scope>
    <source>
        <strain evidence="2">TK19036</strain>
    </source>
</reference>
<feature type="compositionally biased region" description="Low complexity" evidence="1">
    <location>
        <begin position="344"/>
        <end position="440"/>
    </location>
</feature>
<dbReference type="AlphaFoldDB" id="A0AA49GKC6"/>
<feature type="compositionally biased region" description="Polar residues" evidence="1">
    <location>
        <begin position="266"/>
        <end position="276"/>
    </location>
</feature>
<evidence type="ECO:0000313" key="2">
    <source>
        <dbReference type="EMBL" id="WKN35346.1"/>
    </source>
</evidence>
<gene>
    <name evidence="2" type="ORF">K4G66_23505</name>
</gene>
<feature type="compositionally biased region" description="Low complexity" evidence="1">
    <location>
        <begin position="281"/>
        <end position="297"/>
    </location>
</feature>
<reference evidence="2" key="2">
    <citation type="journal article" date="2024" name="Antonie Van Leeuwenhoek">
        <title>Roseihalotalea indica gen. nov., sp. nov., a halophilic Bacteroidetes from mesopelagic Southwest Indian Ocean with higher carbohydrate metabolic potential.</title>
        <authorList>
            <person name="Chen B."/>
            <person name="Zhang M."/>
            <person name="Lin D."/>
            <person name="Ye J."/>
            <person name="Tang K."/>
        </authorList>
    </citation>
    <scope>NUCLEOTIDE SEQUENCE</scope>
    <source>
        <strain evidence="2">TK19036</strain>
    </source>
</reference>
<proteinExistence type="predicted"/>
<dbReference type="PROSITE" id="PS51257">
    <property type="entry name" value="PROKAR_LIPOPROTEIN"/>
    <property type="match status" value="1"/>
</dbReference>
<dbReference type="EMBL" id="CP120682">
    <property type="protein sequence ID" value="WKN35346.1"/>
    <property type="molecule type" value="Genomic_DNA"/>
</dbReference>
<organism evidence="2">
    <name type="scientific">Roseihalotalea indica</name>
    <dbReference type="NCBI Taxonomy" id="2867963"/>
    <lineage>
        <taxon>Bacteria</taxon>
        <taxon>Pseudomonadati</taxon>
        <taxon>Bacteroidota</taxon>
        <taxon>Cytophagia</taxon>
        <taxon>Cytophagales</taxon>
        <taxon>Catalimonadaceae</taxon>
        <taxon>Roseihalotalea</taxon>
    </lineage>
</organism>